<feature type="chain" id="PRO_5042226227" evidence="1">
    <location>
        <begin position="24"/>
        <end position="92"/>
    </location>
</feature>
<protein>
    <submittedName>
        <fullName evidence="2">Uncharacterized protein</fullName>
    </submittedName>
</protein>
<keyword evidence="1" id="KW-0732">Signal</keyword>
<dbReference type="AlphaFoldDB" id="A0AAC9XM75"/>
<reference evidence="2 3" key="1">
    <citation type="submission" date="2017-06" db="EMBL/GenBank/DDBJ databases">
        <title>Complete genome sequence of Shewanella marisflavi EP1 associated with anaerobic 2,4-dinitrotoluene reduction and salt tolerance.</title>
        <authorList>
            <person name="Huang J."/>
        </authorList>
    </citation>
    <scope>NUCLEOTIDE SEQUENCE [LARGE SCALE GENOMIC DNA]</scope>
    <source>
        <strain evidence="2 3">EP1</strain>
    </source>
</reference>
<proteinExistence type="predicted"/>
<evidence type="ECO:0000256" key="1">
    <source>
        <dbReference type="SAM" id="SignalP"/>
    </source>
</evidence>
<organism evidence="2 3">
    <name type="scientific">Shewanella marisflavi</name>
    <dbReference type="NCBI Taxonomy" id="260364"/>
    <lineage>
        <taxon>Bacteria</taxon>
        <taxon>Pseudomonadati</taxon>
        <taxon>Pseudomonadota</taxon>
        <taxon>Gammaproteobacteria</taxon>
        <taxon>Alteromonadales</taxon>
        <taxon>Shewanellaceae</taxon>
        <taxon>Shewanella</taxon>
    </lineage>
</organism>
<sequence length="92" mass="9953">MNKLTKVSLIASLLVGASFSASADDFIPTDITAKLERHLATQMQEMMATAQQELSLSLQAQLSESLFDTNVKLAETTTTTEEAPMTSAMVKE</sequence>
<accession>A0AAC9XM75</accession>
<dbReference type="EMBL" id="CP022272">
    <property type="protein sequence ID" value="ASJ95556.1"/>
    <property type="molecule type" value="Genomic_DNA"/>
</dbReference>
<name>A0AAC9XM75_9GAMM</name>
<evidence type="ECO:0000313" key="3">
    <source>
        <dbReference type="Proteomes" id="UP000198233"/>
    </source>
</evidence>
<dbReference type="Proteomes" id="UP000198233">
    <property type="component" value="Chromosome"/>
</dbReference>
<dbReference type="KEGG" id="smav:CFF01_02570"/>
<evidence type="ECO:0000313" key="2">
    <source>
        <dbReference type="EMBL" id="ASJ95556.1"/>
    </source>
</evidence>
<gene>
    <name evidence="2" type="ORF">CFF01_02570</name>
</gene>
<dbReference type="RefSeq" id="WP_088903762.1">
    <property type="nucleotide sequence ID" value="NZ_CP022272.1"/>
</dbReference>
<feature type="signal peptide" evidence="1">
    <location>
        <begin position="1"/>
        <end position="23"/>
    </location>
</feature>